<comment type="similarity">
    <text evidence="1">Belongs to the PRORSD1 family.</text>
</comment>
<comment type="caution">
    <text evidence="4">The sequence shown here is derived from an EMBL/GenBank/DDBJ whole genome shotgun (WGS) entry which is preliminary data.</text>
</comment>
<dbReference type="GO" id="GO:0006412">
    <property type="term" value="P:translation"/>
    <property type="evidence" value="ECO:0007669"/>
    <property type="project" value="UniProtKB-KW"/>
</dbReference>
<dbReference type="Gene3D" id="3.90.960.10">
    <property type="entry name" value="YbaK/aminoacyl-tRNA synthetase-associated domain"/>
    <property type="match status" value="1"/>
</dbReference>
<evidence type="ECO:0000256" key="1">
    <source>
        <dbReference type="ARBA" id="ARBA00010201"/>
    </source>
</evidence>
<dbReference type="SUPFAM" id="SSF55826">
    <property type="entry name" value="YbaK/ProRS associated domain"/>
    <property type="match status" value="1"/>
</dbReference>
<gene>
    <name evidence="4" type="ORF">K8V00_10175</name>
</gene>
<accession>A0A921FBI4</accession>
<dbReference type="InterPro" id="IPR040285">
    <property type="entry name" value="ProX/PRXD1"/>
</dbReference>
<dbReference type="Proteomes" id="UP000707535">
    <property type="component" value="Unassembled WGS sequence"/>
</dbReference>
<keyword evidence="2" id="KW-0648">Protein biosynthesis</keyword>
<sequence>MSLATYEEAITFLQKNKITYREKQHEAVWTANDATSLKDFNFPVIKNLFLKKKKSDQFFLCLLVGQKKVNFKSLAPQLQVSRSKLTFATEEELTSVLGLKPGYVTPLALTHDTDNRVTVVLDYDLQKVHSIGIHPNTNVATVFVKYTDLLKIIGATQHKILEVNSI</sequence>
<dbReference type="PANTHER" id="PTHR31423">
    <property type="entry name" value="YBAK DOMAIN-CONTAINING PROTEIN"/>
    <property type="match status" value="1"/>
</dbReference>
<evidence type="ECO:0000256" key="2">
    <source>
        <dbReference type="ARBA" id="ARBA00022917"/>
    </source>
</evidence>
<organism evidence="4 5">
    <name type="scientific">Ligilactobacillus acidipiscis</name>
    <dbReference type="NCBI Taxonomy" id="89059"/>
    <lineage>
        <taxon>Bacteria</taxon>
        <taxon>Bacillati</taxon>
        <taxon>Bacillota</taxon>
        <taxon>Bacilli</taxon>
        <taxon>Lactobacillales</taxon>
        <taxon>Lactobacillaceae</taxon>
        <taxon>Ligilactobacillus</taxon>
    </lineage>
</organism>
<dbReference type="EMBL" id="DYXG01000099">
    <property type="protein sequence ID" value="HJE97978.1"/>
    <property type="molecule type" value="Genomic_DNA"/>
</dbReference>
<protein>
    <submittedName>
        <fullName evidence="4">Prolyl-tRNA editing protein</fullName>
    </submittedName>
</protein>
<dbReference type="Pfam" id="PF04073">
    <property type="entry name" value="tRNA_edit"/>
    <property type="match status" value="1"/>
</dbReference>
<reference evidence="4" key="2">
    <citation type="submission" date="2021-09" db="EMBL/GenBank/DDBJ databases">
        <authorList>
            <person name="Gilroy R."/>
        </authorList>
    </citation>
    <scope>NUCLEOTIDE SEQUENCE</scope>
    <source>
        <strain evidence="4">CHK174-6876</strain>
    </source>
</reference>
<dbReference type="AlphaFoldDB" id="A0A921FBI4"/>
<reference evidence="4" key="1">
    <citation type="journal article" date="2021" name="PeerJ">
        <title>Extensive microbial diversity within the chicken gut microbiome revealed by metagenomics and culture.</title>
        <authorList>
            <person name="Gilroy R."/>
            <person name="Ravi A."/>
            <person name="Getino M."/>
            <person name="Pursley I."/>
            <person name="Horton D.L."/>
            <person name="Alikhan N.F."/>
            <person name="Baker D."/>
            <person name="Gharbi K."/>
            <person name="Hall N."/>
            <person name="Watson M."/>
            <person name="Adriaenssens E.M."/>
            <person name="Foster-Nyarko E."/>
            <person name="Jarju S."/>
            <person name="Secka A."/>
            <person name="Antonio M."/>
            <person name="Oren A."/>
            <person name="Chaudhuri R.R."/>
            <person name="La Ragione R."/>
            <person name="Hildebrand F."/>
            <person name="Pallen M.J."/>
        </authorList>
    </citation>
    <scope>NUCLEOTIDE SEQUENCE</scope>
    <source>
        <strain evidence="4">CHK174-6876</strain>
    </source>
</reference>
<dbReference type="InterPro" id="IPR007214">
    <property type="entry name" value="YbaK/aa-tRNA-synth-assoc-dom"/>
</dbReference>
<dbReference type="GO" id="GO:0002161">
    <property type="term" value="F:aminoacyl-tRNA deacylase activity"/>
    <property type="evidence" value="ECO:0007669"/>
    <property type="project" value="InterPro"/>
</dbReference>
<evidence type="ECO:0000313" key="4">
    <source>
        <dbReference type="EMBL" id="HJE97978.1"/>
    </source>
</evidence>
<dbReference type="PANTHER" id="PTHR31423:SF3">
    <property type="entry name" value="PROLYL-TRNA SYNTHETASE ASSOCIATED DOMAIN-CONTAINING PROTEIN 1-RELATED"/>
    <property type="match status" value="1"/>
</dbReference>
<feature type="domain" description="YbaK/aminoacyl-tRNA synthetase-associated" evidence="3">
    <location>
        <begin position="28"/>
        <end position="151"/>
    </location>
</feature>
<name>A0A921FBI4_9LACO</name>
<proteinExistence type="inferred from homology"/>
<dbReference type="InterPro" id="IPR036754">
    <property type="entry name" value="YbaK/aa-tRNA-synt-asso_dom_sf"/>
</dbReference>
<evidence type="ECO:0000313" key="5">
    <source>
        <dbReference type="Proteomes" id="UP000707535"/>
    </source>
</evidence>
<evidence type="ECO:0000259" key="3">
    <source>
        <dbReference type="Pfam" id="PF04073"/>
    </source>
</evidence>